<dbReference type="EMBL" id="JADWYR010000002">
    <property type="protein sequence ID" value="MBG9378143.1"/>
    <property type="molecule type" value="Genomic_DNA"/>
</dbReference>
<organism evidence="2 3">
    <name type="scientific">Panacibacter microcysteis</name>
    <dbReference type="NCBI Taxonomy" id="2793269"/>
    <lineage>
        <taxon>Bacteria</taxon>
        <taxon>Pseudomonadati</taxon>
        <taxon>Bacteroidota</taxon>
        <taxon>Chitinophagia</taxon>
        <taxon>Chitinophagales</taxon>
        <taxon>Chitinophagaceae</taxon>
        <taxon>Panacibacter</taxon>
    </lineage>
</organism>
<dbReference type="Pfam" id="PF12706">
    <property type="entry name" value="Lactamase_B_2"/>
    <property type="match status" value="1"/>
</dbReference>
<reference evidence="2" key="1">
    <citation type="submission" date="2020-11" db="EMBL/GenBank/DDBJ databases">
        <title>Bacterial whole genome sequence for Panacibacter sp. DH6.</title>
        <authorList>
            <person name="Le V."/>
            <person name="Ko S."/>
            <person name="Ahn C.-Y."/>
            <person name="Oh H.-M."/>
        </authorList>
    </citation>
    <scope>NUCLEOTIDE SEQUENCE</scope>
    <source>
        <strain evidence="2">DH6</strain>
    </source>
</reference>
<dbReference type="SMART" id="SM00849">
    <property type="entry name" value="Lactamase_B"/>
    <property type="match status" value="1"/>
</dbReference>
<evidence type="ECO:0000259" key="1">
    <source>
        <dbReference type="SMART" id="SM00849"/>
    </source>
</evidence>
<dbReference type="GO" id="GO:0005737">
    <property type="term" value="C:cytoplasm"/>
    <property type="evidence" value="ECO:0007669"/>
    <property type="project" value="TreeGrafter"/>
</dbReference>
<gene>
    <name evidence="2" type="ORF">I5907_18035</name>
</gene>
<dbReference type="RefSeq" id="WP_231402156.1">
    <property type="nucleotide sequence ID" value="NZ_JADWYR010000002.1"/>
</dbReference>
<dbReference type="Proteomes" id="UP000628448">
    <property type="component" value="Unassembled WGS sequence"/>
</dbReference>
<dbReference type="GO" id="GO:0070290">
    <property type="term" value="F:N-acylphosphatidylethanolamine-specific phospholipase D activity"/>
    <property type="evidence" value="ECO:0007669"/>
    <property type="project" value="InterPro"/>
</dbReference>
<comment type="caution">
    <text evidence="2">The sequence shown here is derived from an EMBL/GenBank/DDBJ whole genome shotgun (WGS) entry which is preliminary data.</text>
</comment>
<dbReference type="SUPFAM" id="SSF56281">
    <property type="entry name" value="Metallo-hydrolase/oxidoreductase"/>
    <property type="match status" value="1"/>
</dbReference>
<dbReference type="AlphaFoldDB" id="A0A931MD22"/>
<dbReference type="InterPro" id="IPR036866">
    <property type="entry name" value="RibonucZ/Hydroxyglut_hydro"/>
</dbReference>
<dbReference type="PANTHER" id="PTHR15032:SF4">
    <property type="entry name" value="N-ACYL-PHOSPHATIDYLETHANOLAMINE-HYDROLYZING PHOSPHOLIPASE D"/>
    <property type="match status" value="1"/>
</dbReference>
<evidence type="ECO:0000313" key="2">
    <source>
        <dbReference type="EMBL" id="MBG9378143.1"/>
    </source>
</evidence>
<dbReference type="GO" id="GO:0008270">
    <property type="term" value="F:zinc ion binding"/>
    <property type="evidence" value="ECO:0007669"/>
    <property type="project" value="InterPro"/>
</dbReference>
<keyword evidence="3" id="KW-1185">Reference proteome</keyword>
<sequence length="360" mass="41042">MLVFFSILFIIFLGVYLFMQRKIFGKTPDAKLEAKINASLNFRDGVFKNLSLTDEIRKGASYPKMMIEFLNKPKDTTPQQTIPSVKTDLANLSDEEPVVVWFGHSSYLIKHKGTTILVDPVFSGYASPFSMSVKAFNGADIYKPHDMPAIDILVITHDHFDHLDYHAVIKLQPKVKHIYTSLGVAAHLKFWGIAATKITEFDWWDTLNITGNIKLTAAPSRHFSGRKFTRGKTLWSSFILEINNYTIYLGGDSGYDSHFKQIGEKWGSFDLAILECGQYGKDWPYIHMMPEEVAQAAKDLNTRVLLPVHWAKFSLSLHPWNEPIERLLAAHQNIATQITTPMIGEPVYFTRQLPASTWWK</sequence>
<name>A0A931MD22_9BACT</name>
<dbReference type="Gene3D" id="3.60.15.10">
    <property type="entry name" value="Ribonuclease Z/Hydroxyacylglutathione hydrolase-like"/>
    <property type="match status" value="1"/>
</dbReference>
<accession>A0A931MD22</accession>
<dbReference type="PIRSF" id="PIRSF038896">
    <property type="entry name" value="NAPE-PLD"/>
    <property type="match status" value="1"/>
</dbReference>
<feature type="domain" description="Metallo-beta-lactamase" evidence="1">
    <location>
        <begin position="103"/>
        <end position="309"/>
    </location>
</feature>
<dbReference type="InterPro" id="IPR024884">
    <property type="entry name" value="NAPE-PLD"/>
</dbReference>
<dbReference type="InterPro" id="IPR001279">
    <property type="entry name" value="Metallo-B-lactamas"/>
</dbReference>
<dbReference type="PANTHER" id="PTHR15032">
    <property type="entry name" value="N-ACYL-PHOSPHATIDYLETHANOLAMINE-HYDROLYZING PHOSPHOLIPASE D"/>
    <property type="match status" value="1"/>
</dbReference>
<protein>
    <submittedName>
        <fullName evidence="2">MBL fold metallo-hydrolase</fullName>
    </submittedName>
</protein>
<evidence type="ECO:0000313" key="3">
    <source>
        <dbReference type="Proteomes" id="UP000628448"/>
    </source>
</evidence>
<proteinExistence type="predicted"/>